<feature type="binding site" evidence="2">
    <location>
        <position position="69"/>
    </location>
    <ligand>
        <name>Mg(2+)</name>
        <dbReference type="ChEBI" id="CHEBI:18420"/>
        <label>2</label>
    </ligand>
</feature>
<dbReference type="SUPFAM" id="SSF55326">
    <property type="entry name" value="PurM N-terminal domain-like"/>
    <property type="match status" value="1"/>
</dbReference>
<dbReference type="GO" id="GO:0009229">
    <property type="term" value="P:thiamine diphosphate biosynthetic process"/>
    <property type="evidence" value="ECO:0007669"/>
    <property type="project" value="UniProtKB-UniRule"/>
</dbReference>
<dbReference type="HAMAP" id="MF_02128">
    <property type="entry name" value="TMP_kinase"/>
    <property type="match status" value="1"/>
</dbReference>
<feature type="binding site" evidence="2">
    <location>
        <position position="314"/>
    </location>
    <ligand>
        <name>substrate</name>
    </ligand>
</feature>
<dbReference type="EMBL" id="CP009654">
    <property type="protein sequence ID" value="APC97945.1"/>
    <property type="molecule type" value="Genomic_DNA"/>
</dbReference>
<dbReference type="InterPro" id="IPR036921">
    <property type="entry name" value="PurM-like_N_sf"/>
</dbReference>
<dbReference type="GO" id="GO:0009228">
    <property type="term" value="P:thiamine biosynthetic process"/>
    <property type="evidence" value="ECO:0007669"/>
    <property type="project" value="UniProtKB-KW"/>
</dbReference>
<dbReference type="Pfam" id="PF00586">
    <property type="entry name" value="AIRS"/>
    <property type="match status" value="1"/>
</dbReference>
<dbReference type="Gene3D" id="3.30.1330.10">
    <property type="entry name" value="PurM-like, N-terminal domain"/>
    <property type="match status" value="1"/>
</dbReference>
<dbReference type="Gene3D" id="3.90.650.10">
    <property type="entry name" value="PurM-like C-terminal domain"/>
    <property type="match status" value="1"/>
</dbReference>
<reference evidence="6" key="1">
    <citation type="submission" date="2014-10" db="EMBL/GenBank/DDBJ databases">
        <authorList>
            <person name="Kuske C.R."/>
            <person name="Challacombe J.F."/>
            <person name="Daligault H.E."/>
            <person name="Davenport K.W."/>
            <person name="Johnson S.L."/>
            <person name="Siddaramappa S."/>
            <person name="Petersen J.M."/>
        </authorList>
    </citation>
    <scope>NUCLEOTIDE SEQUENCE [LARGE SCALE GENOMIC DNA]</scope>
    <source>
        <strain evidence="6">CA97-1460</strain>
    </source>
</reference>
<feature type="binding site" evidence="2">
    <location>
        <position position="40"/>
    </location>
    <ligand>
        <name>Mg(2+)</name>
        <dbReference type="ChEBI" id="CHEBI:18420"/>
        <label>2</label>
    </ligand>
</feature>
<evidence type="ECO:0000313" key="5">
    <source>
        <dbReference type="EMBL" id="APC97945.1"/>
    </source>
</evidence>
<comment type="pathway">
    <text evidence="2">Cofactor biosynthesis; thiamine diphosphate biosynthesis; thiamine diphosphate from thiamine phosphate: step 1/1.</text>
</comment>
<feature type="binding site" evidence="2">
    <location>
        <position position="116"/>
    </location>
    <ligand>
        <name>Mg(2+)</name>
        <dbReference type="ChEBI" id="CHEBI:18420"/>
        <label>1</label>
    </ligand>
</feature>
<dbReference type="CDD" id="cd02194">
    <property type="entry name" value="ThiL"/>
    <property type="match status" value="1"/>
</dbReference>
<keyword evidence="2 5" id="KW-0418">Kinase</keyword>
<keyword evidence="1 2" id="KW-0784">Thiamine biosynthesis</keyword>
<dbReference type="Proteomes" id="UP000182521">
    <property type="component" value="Chromosome"/>
</dbReference>
<dbReference type="GO" id="GO:0000287">
    <property type="term" value="F:magnesium ion binding"/>
    <property type="evidence" value="ECO:0007669"/>
    <property type="project" value="UniProtKB-UniRule"/>
</dbReference>
<keyword evidence="2" id="KW-0067">ATP-binding</keyword>
<dbReference type="InterPro" id="IPR016188">
    <property type="entry name" value="PurM-like_N"/>
</dbReference>
<evidence type="ECO:0000259" key="4">
    <source>
        <dbReference type="Pfam" id="PF02769"/>
    </source>
</evidence>
<keyword evidence="2" id="KW-0460">Magnesium</keyword>
<dbReference type="GO" id="GO:0009030">
    <property type="term" value="F:thiamine-phosphate kinase activity"/>
    <property type="evidence" value="ECO:0007669"/>
    <property type="project" value="UniProtKB-UniRule"/>
</dbReference>
<dbReference type="AlphaFoldDB" id="A0A1J0KVZ6"/>
<proteinExistence type="inferred from homology"/>
<dbReference type="UniPathway" id="UPA00060">
    <property type="reaction ID" value="UER00142"/>
</dbReference>
<dbReference type="OrthoDB" id="9802811at2"/>
<dbReference type="PANTHER" id="PTHR30270:SF0">
    <property type="entry name" value="THIAMINE-MONOPHOSPHATE KINASE"/>
    <property type="match status" value="1"/>
</dbReference>
<dbReference type="KEGG" id="frc:KX01_1691"/>
<feature type="binding site" evidence="2">
    <location>
        <position position="207"/>
    </location>
    <ligand>
        <name>ATP</name>
        <dbReference type="ChEBI" id="CHEBI:30616"/>
    </ligand>
</feature>
<comment type="miscellaneous">
    <text evidence="2">Reaction mechanism of ThiL seems to utilize a direct, inline transfer of the gamma-phosphate of ATP to TMP rather than a phosphorylated enzyme intermediate.</text>
</comment>
<feature type="binding site" evidence="2">
    <location>
        <position position="258"/>
    </location>
    <ligand>
        <name>substrate</name>
    </ligand>
</feature>
<accession>A0A1J0KVZ6</accession>
<dbReference type="STRING" id="1542390.KX01_1691"/>
<comment type="caution">
    <text evidence="2">Lacks conserved residue(s) required for the propagation of feature annotation.</text>
</comment>
<feature type="binding site" evidence="2">
    <location>
        <position position="40"/>
    </location>
    <ligand>
        <name>Mg(2+)</name>
        <dbReference type="ChEBI" id="CHEBI:18420"/>
        <label>1</label>
    </ligand>
</feature>
<dbReference type="PIRSF" id="PIRSF005303">
    <property type="entry name" value="Thiam_monoph_kin"/>
    <property type="match status" value="1"/>
</dbReference>
<evidence type="ECO:0000256" key="1">
    <source>
        <dbReference type="ARBA" id="ARBA00022977"/>
    </source>
</evidence>
<feature type="domain" description="PurM-like N-terminal" evidence="3">
    <location>
        <begin position="21"/>
        <end position="133"/>
    </location>
</feature>
<feature type="binding site" evidence="2">
    <location>
        <position position="69"/>
    </location>
    <ligand>
        <name>Mg(2+)</name>
        <dbReference type="ChEBI" id="CHEBI:18420"/>
        <label>3</label>
    </ligand>
</feature>
<evidence type="ECO:0000256" key="2">
    <source>
        <dbReference type="HAMAP-Rule" id="MF_02128"/>
    </source>
</evidence>
<dbReference type="PANTHER" id="PTHR30270">
    <property type="entry name" value="THIAMINE-MONOPHOSPHATE KINASE"/>
    <property type="match status" value="1"/>
</dbReference>
<evidence type="ECO:0000313" key="6">
    <source>
        <dbReference type="Proteomes" id="UP000182521"/>
    </source>
</evidence>
<keyword evidence="2" id="KW-0547">Nucleotide-binding</keyword>
<keyword evidence="2 5" id="KW-0808">Transferase</keyword>
<feature type="binding site" evidence="2">
    <location>
        <position position="69"/>
    </location>
    <ligand>
        <name>Mg(2+)</name>
        <dbReference type="ChEBI" id="CHEBI:18420"/>
        <label>4</label>
    </ligand>
</feature>
<dbReference type="EC" id="2.7.4.16" evidence="2"/>
<sequence length="321" mass="35752">MNLNEDKIVKKLAKNSNGFIGDDSAILPSLDNGQYVITKDLLIEDIHFRTSYFSAKNLAHKALHVNLSDLAAMGATPKYILCGIAIPDNSSIYAQEFLEDLLKLCIEENIILIGGDTTKSPDKISISITAIGTCNPENIKYRNSAQNDDILCVAGFLGYARLGLFALENNLDIGAYYKNFCLEPNAKIKEGQWLSKHKSITSMMDISDGLYIDIKRLCESSDVGAIIDLDKLNLDQQFVEACKLLEFDPTQIALSGGEDYSLLFTVKGNKFEEISNSFFNTFKYELKSIGKITSSKEIVFNKQNKPIELKLTPFTHFGEKL</sequence>
<feature type="binding site" evidence="2">
    <location>
        <position position="208"/>
    </location>
    <ligand>
        <name>Mg(2+)</name>
        <dbReference type="ChEBI" id="CHEBI:18420"/>
        <label>5</label>
    </ligand>
</feature>
<organism evidence="5 6">
    <name type="scientific">Francisella frigiditurris</name>
    <dbReference type="NCBI Taxonomy" id="1542390"/>
    <lineage>
        <taxon>Bacteria</taxon>
        <taxon>Pseudomonadati</taxon>
        <taxon>Pseudomonadota</taxon>
        <taxon>Gammaproteobacteria</taxon>
        <taxon>Thiotrichales</taxon>
        <taxon>Francisellaceae</taxon>
        <taxon>Francisella</taxon>
    </lineage>
</organism>
<feature type="binding site" evidence="2">
    <location>
        <position position="205"/>
    </location>
    <ligand>
        <name>Mg(2+)</name>
        <dbReference type="ChEBI" id="CHEBI:18420"/>
        <label>3</label>
    </ligand>
</feature>
<feature type="binding site" evidence="2">
    <location>
        <position position="142"/>
    </location>
    <ligand>
        <name>ATP</name>
        <dbReference type="ChEBI" id="CHEBI:30616"/>
    </ligand>
</feature>
<feature type="binding site" evidence="2">
    <location>
        <position position="23"/>
    </location>
    <ligand>
        <name>Mg(2+)</name>
        <dbReference type="ChEBI" id="CHEBI:18420"/>
        <label>3</label>
    </ligand>
</feature>
<comment type="function">
    <text evidence="2">Catalyzes the ATP-dependent phosphorylation of thiamine-monophosphate (TMP) to form thiamine-pyrophosphate (TPP), the active form of vitamin B1.</text>
</comment>
<keyword evidence="6" id="KW-1185">Reference proteome</keyword>
<dbReference type="RefSeq" id="WP_071664553.1">
    <property type="nucleotide sequence ID" value="NZ_CP009654.1"/>
</dbReference>
<dbReference type="Pfam" id="PF02769">
    <property type="entry name" value="AIRS_C"/>
    <property type="match status" value="1"/>
</dbReference>
<dbReference type="SUPFAM" id="SSF56042">
    <property type="entry name" value="PurM C-terminal domain-like"/>
    <property type="match status" value="1"/>
</dbReference>
<evidence type="ECO:0000259" key="3">
    <source>
        <dbReference type="Pfam" id="PF00586"/>
    </source>
</evidence>
<dbReference type="InterPro" id="IPR006283">
    <property type="entry name" value="ThiL-like"/>
</dbReference>
<name>A0A1J0KVZ6_9GAMM</name>
<feature type="binding site" evidence="2">
    <location>
        <position position="38"/>
    </location>
    <ligand>
        <name>Mg(2+)</name>
        <dbReference type="ChEBI" id="CHEBI:18420"/>
        <label>4</label>
    </ligand>
</feature>
<dbReference type="NCBIfam" id="TIGR01379">
    <property type="entry name" value="thiL"/>
    <property type="match status" value="1"/>
</dbReference>
<gene>
    <name evidence="2 5" type="primary">thiL</name>
    <name evidence="5" type="ORF">KX01_1691</name>
</gene>
<comment type="similarity">
    <text evidence="2">Belongs to the thiamine-monophosphate kinase family.</text>
</comment>
<dbReference type="InterPro" id="IPR036676">
    <property type="entry name" value="PurM-like_C_sf"/>
</dbReference>
<dbReference type="GO" id="GO:0005524">
    <property type="term" value="F:ATP binding"/>
    <property type="evidence" value="ECO:0007669"/>
    <property type="project" value="UniProtKB-UniRule"/>
</dbReference>
<protein>
    <recommendedName>
        <fullName evidence="2">Thiamine-monophosphate kinase</fullName>
        <shortName evidence="2">TMP kinase</shortName>
        <shortName evidence="2">Thiamine-phosphate kinase</shortName>
        <ecNumber evidence="2">2.7.4.16</ecNumber>
    </recommendedName>
</protein>
<dbReference type="InterPro" id="IPR010918">
    <property type="entry name" value="PurM-like_C_dom"/>
</dbReference>
<comment type="catalytic activity">
    <reaction evidence="2">
        <text>thiamine phosphate + ATP = thiamine diphosphate + ADP</text>
        <dbReference type="Rhea" id="RHEA:15913"/>
        <dbReference type="ChEBI" id="CHEBI:30616"/>
        <dbReference type="ChEBI" id="CHEBI:37575"/>
        <dbReference type="ChEBI" id="CHEBI:58937"/>
        <dbReference type="ChEBI" id="CHEBI:456216"/>
        <dbReference type="EC" id="2.7.4.16"/>
    </reaction>
</comment>
<feature type="binding site" evidence="2">
    <location>
        <position position="23"/>
    </location>
    <ligand>
        <name>Mg(2+)</name>
        <dbReference type="ChEBI" id="CHEBI:18420"/>
        <label>4</label>
    </ligand>
</feature>
<feature type="binding site" evidence="2">
    <location>
        <begin position="115"/>
        <end position="116"/>
    </location>
    <ligand>
        <name>ATP</name>
        <dbReference type="ChEBI" id="CHEBI:30616"/>
    </ligand>
</feature>
<feature type="domain" description="PurM-like C-terminal" evidence="4">
    <location>
        <begin position="186"/>
        <end position="298"/>
    </location>
</feature>
<feature type="binding site" evidence="2">
    <location>
        <position position="47"/>
    </location>
    <ligand>
        <name>substrate</name>
    </ligand>
</feature>
<keyword evidence="2" id="KW-0479">Metal-binding</keyword>